<dbReference type="GO" id="GO:0046464">
    <property type="term" value="P:acylglycerol catabolic process"/>
    <property type="evidence" value="ECO:0007669"/>
    <property type="project" value="TreeGrafter"/>
</dbReference>
<dbReference type="InterPro" id="IPR029058">
    <property type="entry name" value="AB_hydrolase_fold"/>
</dbReference>
<reference evidence="3" key="1">
    <citation type="journal article" date="2012" name="PLoS Genet.">
        <title>The genomes of the fungal plant pathogens Cladosporium fulvum and Dothistroma septosporum reveal adaptation to different hosts and lifestyles but also signatures of common ancestry.</title>
        <authorList>
            <person name="de Wit P.J.G.M."/>
            <person name="van der Burgt A."/>
            <person name="Oekmen B."/>
            <person name="Stergiopoulos I."/>
            <person name="Abd-Elsalam K.A."/>
            <person name="Aerts A.L."/>
            <person name="Bahkali A.H."/>
            <person name="Beenen H.G."/>
            <person name="Chettri P."/>
            <person name="Cox M.P."/>
            <person name="Datema E."/>
            <person name="de Vries R.P."/>
            <person name="Dhillon B."/>
            <person name="Ganley A.R."/>
            <person name="Griffiths S.A."/>
            <person name="Guo Y."/>
            <person name="Hamelin R.C."/>
            <person name="Henrissat B."/>
            <person name="Kabir M.S."/>
            <person name="Jashni M.K."/>
            <person name="Kema G."/>
            <person name="Klaubauf S."/>
            <person name="Lapidus A."/>
            <person name="Levasseur A."/>
            <person name="Lindquist E."/>
            <person name="Mehrabi R."/>
            <person name="Ohm R.A."/>
            <person name="Owen T.J."/>
            <person name="Salamov A."/>
            <person name="Schwelm A."/>
            <person name="Schijlen E."/>
            <person name="Sun H."/>
            <person name="van den Burg H.A."/>
            <person name="van Ham R.C.H.J."/>
            <person name="Zhang S."/>
            <person name="Goodwin S.B."/>
            <person name="Grigoriev I.V."/>
            <person name="Collemare J."/>
            <person name="Bradshaw R.E."/>
        </authorList>
    </citation>
    <scope>NUCLEOTIDE SEQUENCE [LARGE SCALE GENOMIC DNA]</scope>
    <source>
        <strain evidence="3">NZE10 / CBS 128990</strain>
    </source>
</reference>
<dbReference type="EMBL" id="KB446542">
    <property type="protein sequence ID" value="EME41517.1"/>
    <property type="molecule type" value="Genomic_DNA"/>
</dbReference>
<evidence type="ECO:0000313" key="2">
    <source>
        <dbReference type="EMBL" id="EME41517.1"/>
    </source>
</evidence>
<evidence type="ECO:0000313" key="3">
    <source>
        <dbReference type="Proteomes" id="UP000016933"/>
    </source>
</evidence>
<dbReference type="HOGENOM" id="CLU_036837_2_0_1"/>
<dbReference type="AlphaFoldDB" id="N1PGK7"/>
<dbReference type="PANTHER" id="PTHR43798">
    <property type="entry name" value="MONOACYLGLYCEROL LIPASE"/>
    <property type="match status" value="1"/>
</dbReference>
<keyword evidence="3" id="KW-1185">Reference proteome</keyword>
<sequence>MTATRWRVKSHIVPAAFVRGTARGARKGSTPLRLAVKQYVRHDRTPCQAPALTLIVAHGIGGNKESFEPWFDELAECGAPIDAIWMIDAAHNGGSHLLNEGSLGDDIDWLDYSRDIFQVINYFQAEMQQPLVGIGHSLGAGVISYLAAWHPRLFSGIAMLEPGMGPGKHFNWPPPLKFYPGLLAIQKTDSWPSLQQATEELCSSRMYKDYDPRAFQRILKHELRPMTPRDANFGVWENGVALVTPKEVEVNMWIVPDPPLRGFGRRQDLDYPAAETTIMPGIRRPESFQMRESLAQLCCPVLYVWATRSMLNHKRRQQIYLDDTAIGWSERNGNITAQTVHAGHMLAQENPAGTAAALSEWLQDLHKREQDVSLRVAKEPPFVRGVHPAMRERFSNL</sequence>
<dbReference type="InterPro" id="IPR000073">
    <property type="entry name" value="AB_hydrolase_1"/>
</dbReference>
<organism evidence="2 3">
    <name type="scientific">Dothistroma septosporum (strain NZE10 / CBS 128990)</name>
    <name type="common">Red band needle blight fungus</name>
    <name type="synonym">Mycosphaerella pini</name>
    <dbReference type="NCBI Taxonomy" id="675120"/>
    <lineage>
        <taxon>Eukaryota</taxon>
        <taxon>Fungi</taxon>
        <taxon>Dikarya</taxon>
        <taxon>Ascomycota</taxon>
        <taxon>Pezizomycotina</taxon>
        <taxon>Dothideomycetes</taxon>
        <taxon>Dothideomycetidae</taxon>
        <taxon>Mycosphaerellales</taxon>
        <taxon>Mycosphaerellaceae</taxon>
        <taxon>Dothistroma</taxon>
    </lineage>
</organism>
<dbReference type="Proteomes" id="UP000016933">
    <property type="component" value="Unassembled WGS sequence"/>
</dbReference>
<dbReference type="InterPro" id="IPR050266">
    <property type="entry name" value="AB_hydrolase_sf"/>
</dbReference>
<dbReference type="Pfam" id="PF12697">
    <property type="entry name" value="Abhydrolase_6"/>
    <property type="match status" value="1"/>
</dbReference>
<evidence type="ECO:0000259" key="1">
    <source>
        <dbReference type="Pfam" id="PF12697"/>
    </source>
</evidence>
<dbReference type="GO" id="GO:0016020">
    <property type="term" value="C:membrane"/>
    <property type="evidence" value="ECO:0007669"/>
    <property type="project" value="TreeGrafter"/>
</dbReference>
<protein>
    <recommendedName>
        <fullName evidence="1">AB hydrolase-1 domain-containing protein</fullName>
    </recommendedName>
</protein>
<dbReference type="GO" id="GO:0047372">
    <property type="term" value="F:monoacylglycerol lipase activity"/>
    <property type="evidence" value="ECO:0007669"/>
    <property type="project" value="TreeGrafter"/>
</dbReference>
<accession>N1PGK7</accession>
<dbReference type="OrthoDB" id="94039at2759"/>
<dbReference type="PANTHER" id="PTHR43798:SF33">
    <property type="entry name" value="HYDROLASE, PUTATIVE (AFU_ORTHOLOGUE AFUA_2G14860)-RELATED"/>
    <property type="match status" value="1"/>
</dbReference>
<dbReference type="eggNOG" id="ENOG502S3SW">
    <property type="taxonomic scope" value="Eukaryota"/>
</dbReference>
<feature type="domain" description="AB hydrolase-1" evidence="1">
    <location>
        <begin position="54"/>
        <end position="356"/>
    </location>
</feature>
<dbReference type="OMA" id="WAPDIAN"/>
<dbReference type="STRING" id="675120.N1PGK7"/>
<dbReference type="SUPFAM" id="SSF53474">
    <property type="entry name" value="alpha/beta-Hydrolases"/>
    <property type="match status" value="1"/>
</dbReference>
<proteinExistence type="predicted"/>
<gene>
    <name evidence="2" type="ORF">DOTSEDRAFT_73813</name>
</gene>
<dbReference type="Gene3D" id="3.40.50.1820">
    <property type="entry name" value="alpha/beta hydrolase"/>
    <property type="match status" value="1"/>
</dbReference>
<name>N1PGK7_DOTSN</name>
<reference evidence="2 3" key="2">
    <citation type="journal article" date="2012" name="PLoS Pathog.">
        <title>Diverse lifestyles and strategies of plant pathogenesis encoded in the genomes of eighteen Dothideomycetes fungi.</title>
        <authorList>
            <person name="Ohm R.A."/>
            <person name="Feau N."/>
            <person name="Henrissat B."/>
            <person name="Schoch C.L."/>
            <person name="Horwitz B.A."/>
            <person name="Barry K.W."/>
            <person name="Condon B.J."/>
            <person name="Copeland A.C."/>
            <person name="Dhillon B."/>
            <person name="Glaser F."/>
            <person name="Hesse C.N."/>
            <person name="Kosti I."/>
            <person name="LaButti K."/>
            <person name="Lindquist E.A."/>
            <person name="Lucas S."/>
            <person name="Salamov A.A."/>
            <person name="Bradshaw R.E."/>
            <person name="Ciuffetti L."/>
            <person name="Hamelin R.C."/>
            <person name="Kema G.H.J."/>
            <person name="Lawrence C."/>
            <person name="Scott J.A."/>
            <person name="Spatafora J.W."/>
            <person name="Turgeon B.G."/>
            <person name="de Wit P.J.G.M."/>
            <person name="Zhong S."/>
            <person name="Goodwin S.B."/>
            <person name="Grigoriev I.V."/>
        </authorList>
    </citation>
    <scope>NUCLEOTIDE SEQUENCE [LARGE SCALE GENOMIC DNA]</scope>
    <source>
        <strain evidence="3">NZE10 / CBS 128990</strain>
    </source>
</reference>